<protein>
    <recommendedName>
        <fullName evidence="5">Lipoprotein</fullName>
    </recommendedName>
</protein>
<sequence>MGTISQGFAAFLTMVVLAGCAATSPVTEANLGREQPLVDLVMSGKVTGNTMLPFYETTKSVFCGLLPLPSKAAEAAIAKTLQDGVDVNKPCRADGADMNGLPLDTVVRFIGYASEPGTNYDPVKIKLFISRAQILLQAGAKTARFELTQKIQKRDNRTMTLDEVLLEAANYTDIVIAQKEQNEQFLRDAAQKKFFNLETIAAALQIVGMAANNYATIKGASSTSSLPIAAVSNFQSPSAKSKKNQATANNAQPVTATKQPSAAQTKLAAASTCLQAGSFGDKSDITTACSQNRNNTFGWGDTKAAACEGANRSVREEFDGKNAGGCYCQANAKVNSVTQPYVCWVMFD</sequence>
<feature type="chain" id="PRO_5045145047" description="Lipoprotein" evidence="2">
    <location>
        <begin position="22"/>
        <end position="348"/>
    </location>
</feature>
<keyword evidence="2" id="KW-0732">Signal</keyword>
<comment type="caution">
    <text evidence="3">The sequence shown here is derived from an EMBL/GenBank/DDBJ whole genome shotgun (WGS) entry which is preliminary data.</text>
</comment>
<evidence type="ECO:0000256" key="2">
    <source>
        <dbReference type="SAM" id="SignalP"/>
    </source>
</evidence>
<name>A0ABW8ESG4_9BURK</name>
<organism evidence="3 4">
    <name type="scientific">Herbaspirillum chlorophenolicum</name>
    <dbReference type="NCBI Taxonomy" id="211589"/>
    <lineage>
        <taxon>Bacteria</taxon>
        <taxon>Pseudomonadati</taxon>
        <taxon>Pseudomonadota</taxon>
        <taxon>Betaproteobacteria</taxon>
        <taxon>Burkholderiales</taxon>
        <taxon>Oxalobacteraceae</taxon>
        <taxon>Herbaspirillum</taxon>
    </lineage>
</organism>
<accession>A0ABW8ESG4</accession>
<dbReference type="RefSeq" id="WP_402698007.1">
    <property type="nucleotide sequence ID" value="NZ_JBIUZV010000001.1"/>
</dbReference>
<dbReference type="Proteomes" id="UP001617427">
    <property type="component" value="Unassembled WGS sequence"/>
</dbReference>
<evidence type="ECO:0008006" key="5">
    <source>
        <dbReference type="Google" id="ProtNLM"/>
    </source>
</evidence>
<feature type="signal peptide" evidence="2">
    <location>
        <begin position="1"/>
        <end position="21"/>
    </location>
</feature>
<evidence type="ECO:0000313" key="3">
    <source>
        <dbReference type="EMBL" id="MFJ3044396.1"/>
    </source>
</evidence>
<keyword evidence="4" id="KW-1185">Reference proteome</keyword>
<feature type="region of interest" description="Disordered" evidence="1">
    <location>
        <begin position="237"/>
        <end position="259"/>
    </location>
</feature>
<reference evidence="3 4" key="1">
    <citation type="submission" date="2024-10" db="EMBL/GenBank/DDBJ databases">
        <title>The Natural Products Discovery Center: Release of the First 8490 Sequenced Strains for Exploring Actinobacteria Biosynthetic Diversity.</title>
        <authorList>
            <person name="Kalkreuter E."/>
            <person name="Kautsar S.A."/>
            <person name="Yang D."/>
            <person name="Bader C.D."/>
            <person name="Teijaro C.N."/>
            <person name="Fluegel L."/>
            <person name="Davis C.M."/>
            <person name="Simpson J.R."/>
            <person name="Lauterbach L."/>
            <person name="Steele A.D."/>
            <person name="Gui C."/>
            <person name="Meng S."/>
            <person name="Li G."/>
            <person name="Viehrig K."/>
            <person name="Ye F."/>
            <person name="Su P."/>
            <person name="Kiefer A.F."/>
            <person name="Nichols A."/>
            <person name="Cepeda A.J."/>
            <person name="Yan W."/>
            <person name="Fan B."/>
            <person name="Jiang Y."/>
            <person name="Adhikari A."/>
            <person name="Zheng C.-J."/>
            <person name="Schuster L."/>
            <person name="Cowan T.M."/>
            <person name="Smanski M.J."/>
            <person name="Chevrette M.G."/>
            <person name="De Carvalho L.P.S."/>
            <person name="Shen B."/>
        </authorList>
    </citation>
    <scope>NUCLEOTIDE SEQUENCE [LARGE SCALE GENOMIC DNA]</scope>
    <source>
        <strain evidence="3 4">NPDC087045</strain>
    </source>
</reference>
<evidence type="ECO:0000256" key="1">
    <source>
        <dbReference type="SAM" id="MobiDB-lite"/>
    </source>
</evidence>
<dbReference type="EMBL" id="JBIUZV010000001">
    <property type="protein sequence ID" value="MFJ3044396.1"/>
    <property type="molecule type" value="Genomic_DNA"/>
</dbReference>
<proteinExistence type="predicted"/>
<evidence type="ECO:0000313" key="4">
    <source>
        <dbReference type="Proteomes" id="UP001617427"/>
    </source>
</evidence>
<gene>
    <name evidence="3" type="ORF">ACIPEN_01080</name>
</gene>